<gene>
    <name evidence="1" type="ORF">R3P38DRAFT_3291157</name>
</gene>
<dbReference type="Proteomes" id="UP001362999">
    <property type="component" value="Unassembled WGS sequence"/>
</dbReference>
<keyword evidence="2" id="KW-1185">Reference proteome</keyword>
<comment type="caution">
    <text evidence="1">The sequence shown here is derived from an EMBL/GenBank/DDBJ whole genome shotgun (WGS) entry which is preliminary data.</text>
</comment>
<protein>
    <submittedName>
        <fullName evidence="1">Uncharacterized protein</fullName>
    </submittedName>
</protein>
<sequence length="200" mass="21803">METQIPLHQPVSKSYVESHTVADTFVPVLSTLERYTLDAPSIVISQVQAQEQYSNGFSTEYMAGAGYQQAGPMYTLPKACASSSAQARSFATASYAVNLGAVPSTATVLGPHLDLHLWGVPVPLSRIAYTLTTLLAVLRASWNDEQQALPFAEASYFVMIATLERGTAMRLTASLDDVFEVLHVWSLRFSLISLSFSCIF</sequence>
<dbReference type="AlphaFoldDB" id="A0AAV9ZPX4"/>
<proteinExistence type="predicted"/>
<accession>A0AAV9ZPX4</accession>
<evidence type="ECO:0000313" key="2">
    <source>
        <dbReference type="Proteomes" id="UP001362999"/>
    </source>
</evidence>
<dbReference type="EMBL" id="JAWWNJ010000123">
    <property type="protein sequence ID" value="KAK6988435.1"/>
    <property type="molecule type" value="Genomic_DNA"/>
</dbReference>
<reference evidence="1 2" key="1">
    <citation type="journal article" date="2024" name="J Genomics">
        <title>Draft genome sequencing and assembly of Favolaschia claudopus CIRM-BRFM 2984 isolated from oak limbs.</title>
        <authorList>
            <person name="Navarro D."/>
            <person name="Drula E."/>
            <person name="Chaduli D."/>
            <person name="Cazenave R."/>
            <person name="Ahrendt S."/>
            <person name="Wang J."/>
            <person name="Lipzen A."/>
            <person name="Daum C."/>
            <person name="Barry K."/>
            <person name="Grigoriev I.V."/>
            <person name="Favel A."/>
            <person name="Rosso M.N."/>
            <person name="Martin F."/>
        </authorList>
    </citation>
    <scope>NUCLEOTIDE SEQUENCE [LARGE SCALE GENOMIC DNA]</scope>
    <source>
        <strain evidence="1 2">CIRM-BRFM 2984</strain>
    </source>
</reference>
<name>A0AAV9ZPX4_9AGAR</name>
<organism evidence="1 2">
    <name type="scientific">Favolaschia claudopus</name>
    <dbReference type="NCBI Taxonomy" id="2862362"/>
    <lineage>
        <taxon>Eukaryota</taxon>
        <taxon>Fungi</taxon>
        <taxon>Dikarya</taxon>
        <taxon>Basidiomycota</taxon>
        <taxon>Agaricomycotina</taxon>
        <taxon>Agaricomycetes</taxon>
        <taxon>Agaricomycetidae</taxon>
        <taxon>Agaricales</taxon>
        <taxon>Marasmiineae</taxon>
        <taxon>Mycenaceae</taxon>
        <taxon>Favolaschia</taxon>
    </lineage>
</organism>
<evidence type="ECO:0000313" key="1">
    <source>
        <dbReference type="EMBL" id="KAK6988435.1"/>
    </source>
</evidence>